<evidence type="ECO:0000313" key="6">
    <source>
        <dbReference type="Proteomes" id="UP000003100"/>
    </source>
</evidence>
<dbReference type="SUPFAM" id="SSF48008">
    <property type="entry name" value="GntR ligand-binding domain-like"/>
    <property type="match status" value="1"/>
</dbReference>
<dbReference type="PANTHER" id="PTHR43537">
    <property type="entry name" value="TRANSCRIPTIONAL REGULATOR, GNTR FAMILY"/>
    <property type="match status" value="1"/>
</dbReference>
<organism evidence="5 6">
    <name type="scientific">Blautia hydrogenotrophica (strain DSM 10507 / JCM 14656 / S5a33)</name>
    <name type="common">Ruminococcus hydrogenotrophicus</name>
    <dbReference type="NCBI Taxonomy" id="476272"/>
    <lineage>
        <taxon>Bacteria</taxon>
        <taxon>Bacillati</taxon>
        <taxon>Bacillota</taxon>
        <taxon>Clostridia</taxon>
        <taxon>Lachnospirales</taxon>
        <taxon>Lachnospiraceae</taxon>
        <taxon>Blautia</taxon>
    </lineage>
</organism>
<protein>
    <recommendedName>
        <fullName evidence="4">HTH gntR-type domain-containing protein</fullName>
    </recommendedName>
</protein>
<dbReference type="InterPro" id="IPR000524">
    <property type="entry name" value="Tscrpt_reg_HTH_GntR"/>
</dbReference>
<evidence type="ECO:0000256" key="3">
    <source>
        <dbReference type="ARBA" id="ARBA00023163"/>
    </source>
</evidence>
<feature type="domain" description="HTH gntR-type" evidence="4">
    <location>
        <begin position="5"/>
        <end position="72"/>
    </location>
</feature>
<keyword evidence="2" id="KW-0238">DNA-binding</keyword>
<dbReference type="HOGENOM" id="CLU_017584_5_2_9"/>
<dbReference type="InterPro" id="IPR036390">
    <property type="entry name" value="WH_DNA-bd_sf"/>
</dbReference>
<accession>C0CL83</accession>
<gene>
    <name evidence="5" type="ORF">RUMHYD_01604</name>
</gene>
<dbReference type="RefSeq" id="WP_005947885.1">
    <property type="nucleotide sequence ID" value="NZ_CP136423.1"/>
</dbReference>
<dbReference type="GO" id="GO:0003700">
    <property type="term" value="F:DNA-binding transcription factor activity"/>
    <property type="evidence" value="ECO:0007669"/>
    <property type="project" value="InterPro"/>
</dbReference>
<dbReference type="AlphaFoldDB" id="C0CL83"/>
<evidence type="ECO:0000256" key="1">
    <source>
        <dbReference type="ARBA" id="ARBA00023015"/>
    </source>
</evidence>
<dbReference type="PATRIC" id="fig|476272.21.peg.2954"/>
<dbReference type="GO" id="GO:0003677">
    <property type="term" value="F:DNA binding"/>
    <property type="evidence" value="ECO:0007669"/>
    <property type="project" value="UniProtKB-KW"/>
</dbReference>
<dbReference type="eggNOG" id="COG1802">
    <property type="taxonomic scope" value="Bacteria"/>
</dbReference>
<keyword evidence="1" id="KW-0805">Transcription regulation</keyword>
<dbReference type="Gene3D" id="1.20.120.530">
    <property type="entry name" value="GntR ligand-binding domain-like"/>
    <property type="match status" value="1"/>
</dbReference>
<dbReference type="InterPro" id="IPR008920">
    <property type="entry name" value="TF_FadR/GntR_C"/>
</dbReference>
<dbReference type="PROSITE" id="PS50949">
    <property type="entry name" value="HTH_GNTR"/>
    <property type="match status" value="1"/>
</dbReference>
<evidence type="ECO:0000259" key="4">
    <source>
        <dbReference type="PROSITE" id="PS50949"/>
    </source>
</evidence>
<dbReference type="EMBL" id="ACBZ01000078">
    <property type="protein sequence ID" value="EEG49468.1"/>
    <property type="molecule type" value="Genomic_DNA"/>
</dbReference>
<dbReference type="Gene3D" id="1.10.10.10">
    <property type="entry name" value="Winged helix-like DNA-binding domain superfamily/Winged helix DNA-binding domain"/>
    <property type="match status" value="1"/>
</dbReference>
<evidence type="ECO:0000313" key="5">
    <source>
        <dbReference type="EMBL" id="EEG49468.1"/>
    </source>
</evidence>
<sequence length="215" mass="24524">MALKKNLDVVIFEKFYDEIVCGKWTAGALLNIDEMADRYDVSRTPVQQALKKMNTLGMVKFSSKGHVYVESFDKKQVKDICDVRLLLELEVLHIIERENIAVDFQRLEKVSQDCLNSNVANDMVETRRTDLAFHKLLVQQAGNECLFDLFKKVQGQFMVANYLESSHTSKQQGVAADEHEQLLQALKDGDFDTARAVVTRHIKGACEKIISRIKD</sequence>
<keyword evidence="6" id="KW-1185">Reference proteome</keyword>
<dbReference type="Proteomes" id="UP000003100">
    <property type="component" value="Unassembled WGS sequence"/>
</dbReference>
<dbReference type="Pfam" id="PF00392">
    <property type="entry name" value="GntR"/>
    <property type="match status" value="1"/>
</dbReference>
<reference evidence="5 6" key="2">
    <citation type="submission" date="2009-02" db="EMBL/GenBank/DDBJ databases">
        <title>Draft genome sequence of Blautia hydrogenotrophica DSM 10507 (Ruminococcus hydrogenotrophicus DSM 10507).</title>
        <authorList>
            <person name="Sudarsanam P."/>
            <person name="Ley R."/>
            <person name="Guruge J."/>
            <person name="Turnbaugh P.J."/>
            <person name="Mahowald M."/>
            <person name="Liep D."/>
            <person name="Gordon J."/>
        </authorList>
    </citation>
    <scope>NUCLEOTIDE SEQUENCE [LARGE SCALE GENOMIC DNA]</scope>
    <source>
        <strain evidence="6">DSM 10507 / JCM 14656 / S5a33</strain>
    </source>
</reference>
<proteinExistence type="predicted"/>
<reference evidence="5 6" key="1">
    <citation type="submission" date="2009-01" db="EMBL/GenBank/DDBJ databases">
        <authorList>
            <person name="Fulton L."/>
            <person name="Clifton S."/>
            <person name="Fulton B."/>
            <person name="Xu J."/>
            <person name="Minx P."/>
            <person name="Pepin K.H."/>
            <person name="Johnson M."/>
            <person name="Bhonagiri V."/>
            <person name="Nash W.E."/>
            <person name="Mardis E.R."/>
            <person name="Wilson R.K."/>
        </authorList>
    </citation>
    <scope>NUCLEOTIDE SEQUENCE [LARGE SCALE GENOMIC DNA]</scope>
    <source>
        <strain evidence="6">DSM 10507 / JCM 14656 / S5a33</strain>
    </source>
</reference>
<dbReference type="SMART" id="SM00345">
    <property type="entry name" value="HTH_GNTR"/>
    <property type="match status" value="1"/>
</dbReference>
<dbReference type="SMART" id="SM00895">
    <property type="entry name" value="FCD"/>
    <property type="match status" value="1"/>
</dbReference>
<keyword evidence="3" id="KW-0804">Transcription</keyword>
<evidence type="ECO:0000256" key="2">
    <source>
        <dbReference type="ARBA" id="ARBA00023125"/>
    </source>
</evidence>
<dbReference type="SUPFAM" id="SSF46785">
    <property type="entry name" value="Winged helix' DNA-binding domain"/>
    <property type="match status" value="1"/>
</dbReference>
<dbReference type="InterPro" id="IPR036388">
    <property type="entry name" value="WH-like_DNA-bd_sf"/>
</dbReference>
<dbReference type="GeneID" id="86820250"/>
<dbReference type="PANTHER" id="PTHR43537:SF24">
    <property type="entry name" value="GLUCONATE OPERON TRANSCRIPTIONAL REPRESSOR"/>
    <property type="match status" value="1"/>
</dbReference>
<dbReference type="Pfam" id="PF07729">
    <property type="entry name" value="FCD"/>
    <property type="match status" value="1"/>
</dbReference>
<dbReference type="InterPro" id="IPR011711">
    <property type="entry name" value="GntR_C"/>
</dbReference>
<name>C0CL83_BLAHS</name>